<sequence length="95" mass="11236">MHLIGLVKILLLAKYNGSNEGRRINSSAITLIWIELFQERKNKDQQEFRRISRYASTKEAWNILKIAHERTSRVKMSKLQMFTTKFETICMSESE</sequence>
<dbReference type="EMBL" id="JAIQCV010000002">
    <property type="protein sequence ID" value="KAH1121853.1"/>
    <property type="molecule type" value="Genomic_DNA"/>
</dbReference>
<comment type="caution">
    <text evidence="1">The sequence shown here is derived from an EMBL/GenBank/DDBJ whole genome shotgun (WGS) entry which is preliminary data.</text>
</comment>
<dbReference type="OrthoDB" id="1698982at2759"/>
<accession>A0A9D3WER4</accession>
<gene>
    <name evidence="1" type="ORF">J1N35_005013</name>
</gene>
<evidence type="ECO:0000313" key="1">
    <source>
        <dbReference type="EMBL" id="KAH1121853.1"/>
    </source>
</evidence>
<evidence type="ECO:0000313" key="2">
    <source>
        <dbReference type="Proteomes" id="UP000828251"/>
    </source>
</evidence>
<proteinExistence type="predicted"/>
<reference evidence="1 2" key="1">
    <citation type="journal article" date="2021" name="Plant Biotechnol. J.">
        <title>Multi-omics assisted identification of the key and species-specific regulatory components of drought-tolerant mechanisms in Gossypium stocksii.</title>
        <authorList>
            <person name="Yu D."/>
            <person name="Ke L."/>
            <person name="Zhang D."/>
            <person name="Wu Y."/>
            <person name="Sun Y."/>
            <person name="Mei J."/>
            <person name="Sun J."/>
            <person name="Sun Y."/>
        </authorList>
    </citation>
    <scope>NUCLEOTIDE SEQUENCE [LARGE SCALE GENOMIC DNA]</scope>
    <source>
        <strain evidence="2">cv. E1</strain>
        <tissue evidence="1">Leaf</tissue>
    </source>
</reference>
<name>A0A9D3WER4_9ROSI</name>
<dbReference type="Proteomes" id="UP000828251">
    <property type="component" value="Unassembled WGS sequence"/>
</dbReference>
<protein>
    <submittedName>
        <fullName evidence="1">Uncharacterized protein</fullName>
    </submittedName>
</protein>
<dbReference type="AlphaFoldDB" id="A0A9D3WER4"/>
<organism evidence="1 2">
    <name type="scientific">Gossypium stocksii</name>
    <dbReference type="NCBI Taxonomy" id="47602"/>
    <lineage>
        <taxon>Eukaryota</taxon>
        <taxon>Viridiplantae</taxon>
        <taxon>Streptophyta</taxon>
        <taxon>Embryophyta</taxon>
        <taxon>Tracheophyta</taxon>
        <taxon>Spermatophyta</taxon>
        <taxon>Magnoliopsida</taxon>
        <taxon>eudicotyledons</taxon>
        <taxon>Gunneridae</taxon>
        <taxon>Pentapetalae</taxon>
        <taxon>rosids</taxon>
        <taxon>malvids</taxon>
        <taxon>Malvales</taxon>
        <taxon>Malvaceae</taxon>
        <taxon>Malvoideae</taxon>
        <taxon>Gossypium</taxon>
    </lineage>
</organism>
<keyword evidence="2" id="KW-1185">Reference proteome</keyword>